<accession>A0A5Q0H7L2</accession>
<evidence type="ECO:0000259" key="2">
    <source>
        <dbReference type="Pfam" id="PF19956"/>
    </source>
</evidence>
<evidence type="ECO:0000313" key="5">
    <source>
        <dbReference type="Proteomes" id="UP000325787"/>
    </source>
</evidence>
<reference evidence="5" key="1">
    <citation type="journal article" date="2021" name="Curr. Microbiol.">
        <title>Complete genome of nocamycin-producing strain Saccharothrix syringae NRRL B-16468 reveals the biosynthetic potential for secondary metabolites.</title>
        <authorList>
            <person name="Mo X."/>
            <person name="Yang S."/>
        </authorList>
    </citation>
    <scope>NUCLEOTIDE SEQUENCE [LARGE SCALE GENOMIC DNA]</scope>
    <source>
        <strain evidence="5">ATCC 51364 / DSM 43886 / JCM 6844 / KCTC 9398 / NBRC 14523 / NRRL B-16468 / INA 2240</strain>
    </source>
</reference>
<dbReference type="InterPro" id="IPR045555">
    <property type="entry name" value="VMAP-M0"/>
</dbReference>
<evidence type="ECO:0000259" key="3">
    <source>
        <dbReference type="Pfam" id="PF20028"/>
    </source>
</evidence>
<proteinExistence type="predicted"/>
<gene>
    <name evidence="4" type="ORF">EKG83_35210</name>
</gene>
<feature type="domain" description="vWA-MoxR associated protein C-terminal" evidence="3">
    <location>
        <begin position="240"/>
        <end position="478"/>
    </location>
</feature>
<dbReference type="Pfam" id="PF20028">
    <property type="entry name" value="VMAP-C"/>
    <property type="match status" value="1"/>
</dbReference>
<organism evidence="4 5">
    <name type="scientific">Saccharothrix syringae</name>
    <name type="common">Nocardiopsis syringae</name>
    <dbReference type="NCBI Taxonomy" id="103733"/>
    <lineage>
        <taxon>Bacteria</taxon>
        <taxon>Bacillati</taxon>
        <taxon>Actinomycetota</taxon>
        <taxon>Actinomycetes</taxon>
        <taxon>Pseudonocardiales</taxon>
        <taxon>Pseudonocardiaceae</taxon>
        <taxon>Saccharothrix</taxon>
    </lineage>
</organism>
<dbReference type="InterPro" id="IPR045431">
    <property type="entry name" value="EAD2"/>
</dbReference>
<dbReference type="EMBL" id="CP034550">
    <property type="protein sequence ID" value="QFZ21964.1"/>
    <property type="molecule type" value="Genomic_DNA"/>
</dbReference>
<dbReference type="KEGG" id="ssyi:EKG83_35210"/>
<dbReference type="Pfam" id="PF19956">
    <property type="entry name" value="EAD2"/>
    <property type="match status" value="1"/>
</dbReference>
<dbReference type="InterPro" id="IPR045450">
    <property type="entry name" value="VMAP_C"/>
</dbReference>
<keyword evidence="5" id="KW-1185">Reference proteome</keyword>
<dbReference type="Proteomes" id="UP000325787">
    <property type="component" value="Chromosome"/>
</dbReference>
<sequence length="496" mass="56285">MVQEDDMGQRRLLRSLVDVLSRIPALLTREGRDLVIRMMSMELGEPVFVEDHPLPVGHLFHLAEACHRTPERLSALLRTIGLIEQDSKPMEELRRIVGEMTPADLFPTNDRARLFTLLAGIAVPDIADIYRAIAGPSAPNLYGPTTLTEIFRILETFNAGPDGLPRPLVFLEHVATRVRTELSIELQRWTYEQASKMGLADELVEAREKLSSEVAVPLTPPPGSPAWLVLRLCADGPSGDRHRLSSWRQLGNPQQWAPLPGEEFTGPLEQVKRHVTELIEQVEDAWEQYQPDIRVEFVLDYDTLNEPVDQWPWDDDPYLVQPLGCKYPVVVRSLERMTARRYHREWRQRWDELERQLERIRRVERASTCRGTTGLRELLSLFNRKRGLVSMVLSAPPCPDAAGRDEVAVGVKAGVPLILWHRSDCASAEFEELVESLLHEQDEHHLLERVRLVRTRAFAEGPARRHVGEALTVLYDDPTRLVVPTQPGPPPEGATG</sequence>
<dbReference type="Pfam" id="PF19916">
    <property type="entry name" value="VMAP-M0"/>
    <property type="match status" value="1"/>
</dbReference>
<dbReference type="AlphaFoldDB" id="A0A5Q0H7L2"/>
<evidence type="ECO:0000313" key="4">
    <source>
        <dbReference type="EMBL" id="QFZ21964.1"/>
    </source>
</evidence>
<feature type="domain" description="vWA-MoxR associated protein middle region 0" evidence="1">
    <location>
        <begin position="106"/>
        <end position="207"/>
    </location>
</feature>
<dbReference type="RefSeq" id="WP_033433380.1">
    <property type="nucleotide sequence ID" value="NZ_CP034550.1"/>
</dbReference>
<evidence type="ECO:0000259" key="1">
    <source>
        <dbReference type="Pfam" id="PF19916"/>
    </source>
</evidence>
<feature type="domain" description="Effector-associated" evidence="2">
    <location>
        <begin position="17"/>
        <end position="97"/>
    </location>
</feature>
<name>A0A5Q0H7L2_SACSY</name>
<protein>
    <submittedName>
        <fullName evidence="4">Uncharacterized protein</fullName>
    </submittedName>
</protein>